<dbReference type="EMBL" id="JAESWC010000027">
    <property type="protein sequence ID" value="MBL4938668.1"/>
    <property type="molecule type" value="Genomic_DNA"/>
</dbReference>
<evidence type="ECO:0000313" key="6">
    <source>
        <dbReference type="Proteomes" id="UP000632377"/>
    </source>
</evidence>
<accession>A0ABS1TH14</accession>
<dbReference type="Gene3D" id="3.40.50.1000">
    <property type="entry name" value="HAD superfamily/HAD-like"/>
    <property type="match status" value="1"/>
</dbReference>
<evidence type="ECO:0000256" key="4">
    <source>
        <dbReference type="ARBA" id="ARBA00022842"/>
    </source>
</evidence>
<evidence type="ECO:0000256" key="3">
    <source>
        <dbReference type="ARBA" id="ARBA00022801"/>
    </source>
</evidence>
<dbReference type="InterPro" id="IPR023214">
    <property type="entry name" value="HAD_sf"/>
</dbReference>
<evidence type="ECO:0000256" key="1">
    <source>
        <dbReference type="ARBA" id="ARBA00001946"/>
    </source>
</evidence>
<proteinExistence type="predicted"/>
<reference evidence="5 6" key="1">
    <citation type="submission" date="2021-01" db="EMBL/GenBank/DDBJ databases">
        <title>Genome public.</title>
        <authorList>
            <person name="Liu C."/>
            <person name="Sun Q."/>
        </authorList>
    </citation>
    <scope>NUCLEOTIDE SEQUENCE [LARGE SCALE GENOMIC DNA]</scope>
    <source>
        <strain evidence="5 6">YIM B02515</strain>
    </source>
</reference>
<sequence>MGNTLLHFHHGENVVKDINGIRYLTEHLRKFNEDINFDDVRHGFFEKWMKGIEDRTETVVEYPIEEFLNNFLKEYKLCFNLEQCIEAINIFYSDYREQLYFEENIFETLSAIKEKGYRLGVISNTCYYDEVMKECFKKANIYDLIDSFTFSYSLRIGKPKREIFQIALKSMNIEPYEAAMVGDSLDKDIKPALEIGMKTIWLNNKNINNNSGVIPQYEIQLLADLLKYI</sequence>
<name>A0ABS1TH14_9CLOT</name>
<keyword evidence="3 5" id="KW-0378">Hydrolase</keyword>
<protein>
    <submittedName>
        <fullName evidence="5">HAD family hydrolase</fullName>
    </submittedName>
</protein>
<dbReference type="Proteomes" id="UP000632377">
    <property type="component" value="Unassembled WGS sequence"/>
</dbReference>
<dbReference type="InterPro" id="IPR041492">
    <property type="entry name" value="HAD_2"/>
</dbReference>
<evidence type="ECO:0000313" key="5">
    <source>
        <dbReference type="EMBL" id="MBL4938668.1"/>
    </source>
</evidence>
<comment type="caution">
    <text evidence="5">The sequence shown here is derived from an EMBL/GenBank/DDBJ whole genome shotgun (WGS) entry which is preliminary data.</text>
</comment>
<dbReference type="PANTHER" id="PTHR46470">
    <property type="entry name" value="N-ACYLNEURAMINATE-9-PHOSPHATASE"/>
    <property type="match status" value="1"/>
</dbReference>
<keyword evidence="2" id="KW-0479">Metal-binding</keyword>
<keyword evidence="6" id="KW-1185">Reference proteome</keyword>
<dbReference type="PANTHER" id="PTHR46470:SF2">
    <property type="entry name" value="GLYCERALDEHYDE 3-PHOSPHATE PHOSPHATASE"/>
    <property type="match status" value="1"/>
</dbReference>
<dbReference type="Pfam" id="PF13419">
    <property type="entry name" value="HAD_2"/>
    <property type="match status" value="1"/>
</dbReference>
<comment type="cofactor">
    <cofactor evidence="1">
        <name>Mg(2+)</name>
        <dbReference type="ChEBI" id="CHEBI:18420"/>
    </cofactor>
</comment>
<dbReference type="SUPFAM" id="SSF56784">
    <property type="entry name" value="HAD-like"/>
    <property type="match status" value="1"/>
</dbReference>
<dbReference type="InterPro" id="IPR006439">
    <property type="entry name" value="HAD-SF_hydro_IA"/>
</dbReference>
<keyword evidence="4" id="KW-0460">Magnesium</keyword>
<dbReference type="Gene3D" id="1.10.150.520">
    <property type="match status" value="1"/>
</dbReference>
<dbReference type="GO" id="GO:0016787">
    <property type="term" value="F:hydrolase activity"/>
    <property type="evidence" value="ECO:0007669"/>
    <property type="project" value="UniProtKB-KW"/>
</dbReference>
<gene>
    <name evidence="5" type="ORF">JK636_23465</name>
</gene>
<organism evidence="5 6">
    <name type="scientific">Clostridium rhizosphaerae</name>
    <dbReference type="NCBI Taxonomy" id="2803861"/>
    <lineage>
        <taxon>Bacteria</taxon>
        <taxon>Bacillati</taxon>
        <taxon>Bacillota</taxon>
        <taxon>Clostridia</taxon>
        <taxon>Eubacteriales</taxon>
        <taxon>Clostridiaceae</taxon>
        <taxon>Clostridium</taxon>
    </lineage>
</organism>
<dbReference type="InterPro" id="IPR036412">
    <property type="entry name" value="HAD-like_sf"/>
</dbReference>
<dbReference type="NCBIfam" id="TIGR01549">
    <property type="entry name" value="HAD-SF-IA-v1"/>
    <property type="match status" value="1"/>
</dbReference>
<dbReference type="InterPro" id="IPR051400">
    <property type="entry name" value="HAD-like_hydrolase"/>
</dbReference>
<evidence type="ECO:0000256" key="2">
    <source>
        <dbReference type="ARBA" id="ARBA00022723"/>
    </source>
</evidence>